<dbReference type="Proteomes" id="UP000007875">
    <property type="component" value="Unassembled WGS sequence"/>
</dbReference>
<dbReference type="OMA" id="SHNNDAR"/>
<protein>
    <submittedName>
        <fullName evidence="2">Uncharacterized protein</fullName>
    </submittedName>
</protein>
<dbReference type="Ensembl" id="ENSCSAVT00000018774.1">
    <property type="protein sequence ID" value="ENSCSAVP00000018572.1"/>
    <property type="gene ID" value="ENSCSAVG00000010911.1"/>
</dbReference>
<evidence type="ECO:0000256" key="1">
    <source>
        <dbReference type="SAM" id="MobiDB-lite"/>
    </source>
</evidence>
<reference evidence="3" key="1">
    <citation type="submission" date="2003-08" db="EMBL/GenBank/DDBJ databases">
        <authorList>
            <person name="Birren B."/>
            <person name="Nusbaum C."/>
            <person name="Abebe A."/>
            <person name="Abouelleil A."/>
            <person name="Adekoya E."/>
            <person name="Ait-zahra M."/>
            <person name="Allen N."/>
            <person name="Allen T."/>
            <person name="An P."/>
            <person name="Anderson M."/>
            <person name="Anderson S."/>
            <person name="Arachchi H."/>
            <person name="Armbruster J."/>
            <person name="Bachantsang P."/>
            <person name="Baldwin J."/>
            <person name="Barry A."/>
            <person name="Bayul T."/>
            <person name="Blitshsteyn B."/>
            <person name="Bloom T."/>
            <person name="Blye J."/>
            <person name="Boguslavskiy L."/>
            <person name="Borowsky M."/>
            <person name="Boukhgalter B."/>
            <person name="Brunache A."/>
            <person name="Butler J."/>
            <person name="Calixte N."/>
            <person name="Calvo S."/>
            <person name="Camarata J."/>
            <person name="Campo K."/>
            <person name="Chang J."/>
            <person name="Cheshatsang Y."/>
            <person name="Citroen M."/>
            <person name="Collymore A."/>
            <person name="Considine T."/>
            <person name="Cook A."/>
            <person name="Cooke P."/>
            <person name="Corum B."/>
            <person name="Cuomo C."/>
            <person name="David R."/>
            <person name="Dawoe T."/>
            <person name="Degray S."/>
            <person name="Dodge S."/>
            <person name="Dooley K."/>
            <person name="Dorje P."/>
            <person name="Dorjee K."/>
            <person name="Dorris L."/>
            <person name="Duffey N."/>
            <person name="Dupes A."/>
            <person name="Elkins T."/>
            <person name="Engels R."/>
            <person name="Erickson J."/>
            <person name="Farina A."/>
            <person name="Faro S."/>
            <person name="Ferreira P."/>
            <person name="Fischer H."/>
            <person name="Fitzgerald M."/>
            <person name="Foley K."/>
            <person name="Gage D."/>
            <person name="Galagan J."/>
            <person name="Gearin G."/>
            <person name="Gnerre S."/>
            <person name="Gnirke A."/>
            <person name="Goyette A."/>
            <person name="Graham J."/>
            <person name="Grandbois E."/>
            <person name="Gyaltsen K."/>
            <person name="Hafez N."/>
            <person name="Hagopian D."/>
            <person name="Hagos B."/>
            <person name="Hall J."/>
            <person name="Hatcher B."/>
            <person name="Heller A."/>
            <person name="Higgins H."/>
            <person name="Honan T."/>
            <person name="Horn A."/>
            <person name="Houde N."/>
            <person name="Hughes L."/>
            <person name="Hulme W."/>
            <person name="Husby E."/>
            <person name="Iliev I."/>
            <person name="Jaffe D."/>
            <person name="Jones C."/>
            <person name="Kamal M."/>
            <person name="Kamat A."/>
            <person name="Kamvysselis M."/>
            <person name="Karlsson E."/>
            <person name="Kells C."/>
            <person name="Kieu A."/>
            <person name="Kisner P."/>
            <person name="Kodira C."/>
            <person name="Kulbokas E."/>
            <person name="Labutti K."/>
            <person name="Lama D."/>
            <person name="Landers T."/>
            <person name="Leger J."/>
            <person name="Levine S."/>
            <person name="Lewis D."/>
            <person name="Lewis T."/>
            <person name="Lindblad-toh K."/>
            <person name="Liu X."/>
            <person name="Lokyitsang T."/>
            <person name="Lokyitsang Y."/>
            <person name="Lucien O."/>
            <person name="Lui A."/>
            <person name="Ma L.J."/>
            <person name="Mabbitt R."/>
            <person name="Macdonald J."/>
            <person name="Maclean C."/>
            <person name="Major J."/>
            <person name="Manning J."/>
            <person name="Marabella R."/>
            <person name="Maru K."/>
            <person name="Matthews C."/>
            <person name="Mauceli E."/>
            <person name="Mccarthy M."/>
            <person name="Mcdonough S."/>
            <person name="Mcghee T."/>
            <person name="Meldrim J."/>
            <person name="Meneus L."/>
            <person name="Mesirov J."/>
            <person name="Mihalev A."/>
            <person name="Mihova T."/>
            <person name="Mikkelsen T."/>
            <person name="Mlenga V."/>
            <person name="Moru K."/>
            <person name="Mozes J."/>
            <person name="Mulrain L."/>
            <person name="Munson G."/>
            <person name="Naylor J."/>
            <person name="Newes C."/>
            <person name="Nguyen C."/>
            <person name="Nguyen N."/>
            <person name="Nguyen T."/>
            <person name="Nicol R."/>
            <person name="Nielsen C."/>
            <person name="Nizzari M."/>
            <person name="Norbu C."/>
            <person name="Norbu N."/>
            <person name="O'donnell P."/>
            <person name="Okoawo O."/>
            <person name="O'leary S."/>
            <person name="Omotosho B."/>
            <person name="O'neill K."/>
            <person name="Osman S."/>
            <person name="Parker S."/>
            <person name="Perrin D."/>
            <person name="Phunkhang P."/>
            <person name="Piqani B."/>
            <person name="Purcell S."/>
            <person name="Rachupka T."/>
            <person name="Ramasamy U."/>
            <person name="Rameau R."/>
            <person name="Ray V."/>
            <person name="Raymond C."/>
            <person name="Retta R."/>
            <person name="Richardson S."/>
            <person name="Rise C."/>
            <person name="Rodriguez J."/>
            <person name="Rogers J."/>
            <person name="Rogov P."/>
            <person name="Rutman M."/>
            <person name="Schupbach R."/>
            <person name="Seaman C."/>
            <person name="Settipalli S."/>
            <person name="Sharpe T."/>
            <person name="Sheridan J."/>
            <person name="Sherpa N."/>
            <person name="Shi J."/>
            <person name="Smirnov S."/>
            <person name="Smith C."/>
            <person name="Sougnez C."/>
            <person name="Spencer B."/>
            <person name="Stalker J."/>
            <person name="Stange-thomann N."/>
            <person name="Stavropoulos S."/>
            <person name="Stetson K."/>
            <person name="Stone C."/>
            <person name="Stone S."/>
            <person name="Stubbs M."/>
            <person name="Talamas J."/>
            <person name="Tchuinga P."/>
            <person name="Tenzing P."/>
            <person name="Tesfaye S."/>
            <person name="Theodore J."/>
            <person name="Thoulutsang Y."/>
            <person name="Topham K."/>
            <person name="Towey S."/>
            <person name="Tsamla T."/>
            <person name="Tsomo N."/>
            <person name="Vallee D."/>
            <person name="Vassiliev H."/>
            <person name="Venkataraman V."/>
            <person name="Vinson J."/>
            <person name="Vo A."/>
            <person name="Wade C."/>
            <person name="Wang S."/>
            <person name="Wangchuk T."/>
            <person name="Wangdi T."/>
            <person name="Whittaker C."/>
            <person name="Wilkinson J."/>
            <person name="Wu Y."/>
            <person name="Wyman D."/>
            <person name="Yadav S."/>
            <person name="Yang S."/>
            <person name="Yang X."/>
            <person name="Yeager S."/>
            <person name="Yee E."/>
            <person name="Young G."/>
            <person name="Zainoun J."/>
            <person name="Zembeck L."/>
            <person name="Zimmer A."/>
            <person name="Zody M."/>
            <person name="Lander E."/>
        </authorList>
    </citation>
    <scope>NUCLEOTIDE SEQUENCE [LARGE SCALE GENOMIC DNA]</scope>
</reference>
<dbReference type="HOGENOM" id="CLU_2114356_0_0_1"/>
<dbReference type="InParanoid" id="H2ZLV6"/>
<keyword evidence="3" id="KW-1185">Reference proteome</keyword>
<proteinExistence type="predicted"/>
<organism evidence="2 3">
    <name type="scientific">Ciona savignyi</name>
    <name type="common">Pacific transparent sea squirt</name>
    <dbReference type="NCBI Taxonomy" id="51511"/>
    <lineage>
        <taxon>Eukaryota</taxon>
        <taxon>Metazoa</taxon>
        <taxon>Chordata</taxon>
        <taxon>Tunicata</taxon>
        <taxon>Ascidiacea</taxon>
        <taxon>Phlebobranchia</taxon>
        <taxon>Cionidae</taxon>
        <taxon>Ciona</taxon>
    </lineage>
</organism>
<reference evidence="2" key="2">
    <citation type="submission" date="2025-08" db="UniProtKB">
        <authorList>
            <consortium name="Ensembl"/>
        </authorList>
    </citation>
    <scope>IDENTIFICATION</scope>
</reference>
<sequence>MSLKRPRNHSGPLPSHNNDARFCVDYFAKSKMPTSVEDLCGSKAADLNESSIPLLLPDGNCALESFIVDVPDPNEDSSGFSSFSSNRSDELNPTGVESSMKKLMPSSDASTIEMN</sequence>
<name>H2ZLV6_CIOSA</name>
<feature type="region of interest" description="Disordered" evidence="1">
    <location>
        <begin position="75"/>
        <end position="115"/>
    </location>
</feature>
<dbReference type="GeneTree" id="ENSGT00530000067740"/>
<evidence type="ECO:0000313" key="2">
    <source>
        <dbReference type="Ensembl" id="ENSCSAVP00000018572.1"/>
    </source>
</evidence>
<evidence type="ECO:0000313" key="3">
    <source>
        <dbReference type="Proteomes" id="UP000007875"/>
    </source>
</evidence>
<dbReference type="AlphaFoldDB" id="H2ZLV6"/>
<feature type="compositionally biased region" description="Low complexity" evidence="1">
    <location>
        <begin position="76"/>
        <end position="86"/>
    </location>
</feature>
<accession>H2ZLV6</accession>
<reference evidence="2" key="3">
    <citation type="submission" date="2025-09" db="UniProtKB">
        <authorList>
            <consortium name="Ensembl"/>
        </authorList>
    </citation>
    <scope>IDENTIFICATION</scope>
</reference>